<dbReference type="Proteomes" id="UP000095281">
    <property type="component" value="Unplaced"/>
</dbReference>
<keyword evidence="1" id="KW-1185">Reference proteome</keyword>
<proteinExistence type="predicted"/>
<sequence length="183" mass="20493">MQHKKAKIFVLFTFVFTNLFFEAELNIFGKLCSKRFPFRLPTYQTLSRAATVGKQVVEDATTVLAGGVASGVLVGMGVEEYNNRFGGTKNEGYTRRTNSIQNISVTSKGPHINEENFKHNFTPFRKAAQYPSIAVTEQQNFATPENTPIAPKPSNDFAKGLQKTTSKLGRYDSFRRLLAQNFP</sequence>
<organism evidence="1 2">
    <name type="scientific">Meloidogyne hapla</name>
    <name type="common">Root-knot nematode worm</name>
    <dbReference type="NCBI Taxonomy" id="6305"/>
    <lineage>
        <taxon>Eukaryota</taxon>
        <taxon>Metazoa</taxon>
        <taxon>Ecdysozoa</taxon>
        <taxon>Nematoda</taxon>
        <taxon>Chromadorea</taxon>
        <taxon>Rhabditida</taxon>
        <taxon>Tylenchina</taxon>
        <taxon>Tylenchomorpha</taxon>
        <taxon>Tylenchoidea</taxon>
        <taxon>Meloidogynidae</taxon>
        <taxon>Meloidogyninae</taxon>
        <taxon>Meloidogyne</taxon>
    </lineage>
</organism>
<evidence type="ECO:0000313" key="1">
    <source>
        <dbReference type="Proteomes" id="UP000095281"/>
    </source>
</evidence>
<dbReference type="AlphaFoldDB" id="A0A1I8B7Z3"/>
<dbReference type="WBParaSite" id="MhA1_Contig1569.frz3.gene9">
    <property type="protein sequence ID" value="MhA1_Contig1569.frz3.gene9"/>
    <property type="gene ID" value="MhA1_Contig1569.frz3.gene9"/>
</dbReference>
<protein>
    <submittedName>
        <fullName evidence="2">Uncharacterized protein</fullName>
    </submittedName>
</protein>
<name>A0A1I8B7Z3_MELHA</name>
<accession>A0A1I8B7Z3</accession>
<reference evidence="2" key="1">
    <citation type="submission" date="2016-11" db="UniProtKB">
        <authorList>
            <consortium name="WormBaseParasite"/>
        </authorList>
    </citation>
    <scope>IDENTIFICATION</scope>
</reference>
<evidence type="ECO:0000313" key="2">
    <source>
        <dbReference type="WBParaSite" id="MhA1_Contig1569.frz3.gene9"/>
    </source>
</evidence>